<dbReference type="AlphaFoldDB" id="A0A0R1NEM2"/>
<dbReference type="InterPro" id="IPR043129">
    <property type="entry name" value="ATPase_NBD"/>
</dbReference>
<organism evidence="4 5">
    <name type="scientific">Schleiferilactobacillus perolens DSM 12744</name>
    <dbReference type="NCBI Taxonomy" id="1423792"/>
    <lineage>
        <taxon>Bacteria</taxon>
        <taxon>Bacillati</taxon>
        <taxon>Bacillota</taxon>
        <taxon>Bacilli</taxon>
        <taxon>Lactobacillales</taxon>
        <taxon>Lactobacillaceae</taxon>
        <taxon>Schleiferilactobacillus</taxon>
    </lineage>
</organism>
<keyword evidence="3" id="KW-0119">Carbohydrate metabolism</keyword>
<evidence type="ECO:0000256" key="2">
    <source>
        <dbReference type="ARBA" id="ARBA00006479"/>
    </source>
</evidence>
<dbReference type="GO" id="GO:0042732">
    <property type="term" value="P:D-xylose metabolic process"/>
    <property type="evidence" value="ECO:0007669"/>
    <property type="project" value="UniProtKB-KW"/>
</dbReference>
<evidence type="ECO:0000313" key="4">
    <source>
        <dbReference type="EMBL" id="KRL14728.1"/>
    </source>
</evidence>
<dbReference type="Pfam" id="PF00480">
    <property type="entry name" value="ROK"/>
    <property type="match status" value="1"/>
</dbReference>
<dbReference type="Gene3D" id="1.10.10.10">
    <property type="entry name" value="Winged helix-like DNA-binding domain superfamily/Winged helix DNA-binding domain"/>
    <property type="match status" value="1"/>
</dbReference>
<reference evidence="4 5" key="1">
    <citation type="journal article" date="2015" name="Genome Announc.">
        <title>Expanding the biotechnology potential of lactobacilli through comparative genomics of 213 strains and associated genera.</title>
        <authorList>
            <person name="Sun Z."/>
            <person name="Harris H.M."/>
            <person name="McCann A."/>
            <person name="Guo C."/>
            <person name="Argimon S."/>
            <person name="Zhang W."/>
            <person name="Yang X."/>
            <person name="Jeffery I.B."/>
            <person name="Cooney J.C."/>
            <person name="Kagawa T.F."/>
            <person name="Liu W."/>
            <person name="Song Y."/>
            <person name="Salvetti E."/>
            <person name="Wrobel A."/>
            <person name="Rasinkangas P."/>
            <person name="Parkhill J."/>
            <person name="Rea M.C."/>
            <person name="O'Sullivan O."/>
            <person name="Ritari J."/>
            <person name="Douillard F.P."/>
            <person name="Paul Ross R."/>
            <person name="Yang R."/>
            <person name="Briner A.E."/>
            <person name="Felis G.E."/>
            <person name="de Vos W.M."/>
            <person name="Barrangou R."/>
            <person name="Klaenhammer T.R."/>
            <person name="Caufield P.W."/>
            <person name="Cui Y."/>
            <person name="Zhang H."/>
            <person name="O'Toole P.W."/>
        </authorList>
    </citation>
    <scope>NUCLEOTIDE SEQUENCE [LARGE SCALE GENOMIC DNA]</scope>
    <source>
        <strain evidence="4 5">DSM 12744</strain>
    </source>
</reference>
<gene>
    <name evidence="4" type="ORF">FD09_GL000386</name>
</gene>
<keyword evidence="5" id="KW-1185">Reference proteome</keyword>
<comment type="similarity">
    <text evidence="2">Belongs to the ROK (NagC/XylR) family.</text>
</comment>
<comment type="function">
    <text evidence="1">Transcriptional repressor of xylose-utilizing enzymes.</text>
</comment>
<sequence length="346" mass="38508">MSEIVDKLINQGFVTELGPGESTSSGGRRPTNLQLNVDFGYVVIYELGEDVVYRMMSRIDASVFSVTEYAEPDHDIQKRMQIMIAHAQDADAPKGVPLRGVAVAVHGIVDQNQVVFSPFLDFKKVDVATQLNTTLHVPVKIENEANLSAIYVRDFDNHQRSKDLICISIHQGIGAGIIIDGRLRTGNHGEAGEIGQSVVYDHSLSSRGQLRTIESICSETAILQIVRERTGWKNFDLERLVSWYRRPDSLITGILNDFCYYIANVIYNVTMTIGPERIALNSRLIQALPELLIKIQNNIPKHASSPIQIDLVSDVRQCTLLGGCSVILRELLNTGEEPLTFKHLLS</sequence>
<evidence type="ECO:0000256" key="1">
    <source>
        <dbReference type="ARBA" id="ARBA00002486"/>
    </source>
</evidence>
<dbReference type="InterPro" id="IPR000600">
    <property type="entry name" value="ROK"/>
</dbReference>
<evidence type="ECO:0000313" key="5">
    <source>
        <dbReference type="Proteomes" id="UP000051330"/>
    </source>
</evidence>
<evidence type="ECO:0000256" key="3">
    <source>
        <dbReference type="ARBA" id="ARBA00022629"/>
    </source>
</evidence>
<keyword evidence="3" id="KW-0859">Xylose metabolism</keyword>
<dbReference type="Proteomes" id="UP000051330">
    <property type="component" value="Unassembled WGS sequence"/>
</dbReference>
<accession>A0A0R1NEM2</accession>
<dbReference type="SUPFAM" id="SSF53067">
    <property type="entry name" value="Actin-like ATPase domain"/>
    <property type="match status" value="1"/>
</dbReference>
<name>A0A0R1NEM2_9LACO</name>
<dbReference type="Gene3D" id="3.30.420.40">
    <property type="match status" value="2"/>
</dbReference>
<dbReference type="PANTHER" id="PTHR18964">
    <property type="entry name" value="ROK (REPRESSOR, ORF, KINASE) FAMILY"/>
    <property type="match status" value="1"/>
</dbReference>
<dbReference type="PATRIC" id="fig|1423792.3.peg.389"/>
<protein>
    <submittedName>
        <fullName evidence="4">ROK family protein</fullName>
    </submittedName>
</protein>
<comment type="caution">
    <text evidence="4">The sequence shown here is derived from an EMBL/GenBank/DDBJ whole genome shotgun (WGS) entry which is preliminary data.</text>
</comment>
<dbReference type="PANTHER" id="PTHR18964:SF149">
    <property type="entry name" value="BIFUNCTIONAL UDP-N-ACETYLGLUCOSAMINE 2-EPIMERASE_N-ACETYLMANNOSAMINE KINASE"/>
    <property type="match status" value="1"/>
</dbReference>
<dbReference type="EMBL" id="AZEC01000001">
    <property type="protein sequence ID" value="KRL14728.1"/>
    <property type="molecule type" value="Genomic_DNA"/>
</dbReference>
<proteinExistence type="inferred from homology"/>
<dbReference type="STRING" id="1423792.FD09_GL000386"/>
<dbReference type="InterPro" id="IPR036388">
    <property type="entry name" value="WH-like_DNA-bd_sf"/>
</dbReference>